<comment type="similarity">
    <text evidence="1">Belongs to the tumor necrosis factor family.</text>
</comment>
<reference evidence="4" key="2">
    <citation type="submission" date="2025-09" db="UniProtKB">
        <authorList>
            <consortium name="Ensembl"/>
        </authorList>
    </citation>
    <scope>IDENTIFICATION</scope>
</reference>
<dbReference type="SUPFAM" id="SSF49842">
    <property type="entry name" value="TNF-like"/>
    <property type="match status" value="1"/>
</dbReference>
<dbReference type="Proteomes" id="UP000694393">
    <property type="component" value="Unplaced"/>
</dbReference>
<accession>A0A8C8SPQ3</accession>
<dbReference type="PROSITE" id="PS50049">
    <property type="entry name" value="THD_2"/>
    <property type="match status" value="1"/>
</dbReference>
<dbReference type="Ensembl" id="ENSPCET00000023513.1">
    <property type="protein sequence ID" value="ENSPCEP00000022753.1"/>
    <property type="gene ID" value="ENSPCEG00000017336.1"/>
</dbReference>
<dbReference type="GO" id="GO:0016020">
    <property type="term" value="C:membrane"/>
    <property type="evidence" value="ECO:0007669"/>
    <property type="project" value="InterPro"/>
</dbReference>
<feature type="domain" description="THD" evidence="3">
    <location>
        <begin position="96"/>
        <end position="220"/>
    </location>
</feature>
<dbReference type="InterPro" id="IPR053104">
    <property type="entry name" value="TNF_ligand_SF_member_8"/>
</dbReference>
<evidence type="ECO:0000256" key="1">
    <source>
        <dbReference type="ARBA" id="ARBA00008670"/>
    </source>
</evidence>
<evidence type="ECO:0000313" key="5">
    <source>
        <dbReference type="Proteomes" id="UP000694393"/>
    </source>
</evidence>
<dbReference type="GO" id="GO:0006955">
    <property type="term" value="P:immune response"/>
    <property type="evidence" value="ECO:0007669"/>
    <property type="project" value="InterPro"/>
</dbReference>
<keyword evidence="2" id="KW-0472">Membrane</keyword>
<organism evidence="4 5">
    <name type="scientific">Pelusios castaneus</name>
    <name type="common">West African mud turtle</name>
    <dbReference type="NCBI Taxonomy" id="367368"/>
    <lineage>
        <taxon>Eukaryota</taxon>
        <taxon>Metazoa</taxon>
        <taxon>Chordata</taxon>
        <taxon>Craniata</taxon>
        <taxon>Vertebrata</taxon>
        <taxon>Euteleostomi</taxon>
        <taxon>Archelosauria</taxon>
        <taxon>Testudinata</taxon>
        <taxon>Testudines</taxon>
        <taxon>Pleurodira</taxon>
        <taxon>Pelomedusidae</taxon>
        <taxon>Pelusios</taxon>
    </lineage>
</organism>
<evidence type="ECO:0000259" key="3">
    <source>
        <dbReference type="PROSITE" id="PS50049"/>
    </source>
</evidence>
<dbReference type="AlphaFoldDB" id="A0A8C8SPQ3"/>
<reference evidence="4" key="1">
    <citation type="submission" date="2025-08" db="UniProtKB">
        <authorList>
            <consortium name="Ensembl"/>
        </authorList>
    </citation>
    <scope>IDENTIFICATION</scope>
</reference>
<evidence type="ECO:0000256" key="2">
    <source>
        <dbReference type="SAM" id="Phobius"/>
    </source>
</evidence>
<dbReference type="InterPro" id="IPR006052">
    <property type="entry name" value="TNF_dom"/>
</dbReference>
<dbReference type="Gene3D" id="2.60.120.40">
    <property type="match status" value="1"/>
</dbReference>
<dbReference type="Pfam" id="PF00229">
    <property type="entry name" value="TNF"/>
    <property type="match status" value="1"/>
</dbReference>
<dbReference type="GO" id="GO:0005164">
    <property type="term" value="F:tumor necrosis factor receptor binding"/>
    <property type="evidence" value="ECO:0007669"/>
    <property type="project" value="InterPro"/>
</dbReference>
<feature type="transmembrane region" description="Helical" evidence="2">
    <location>
        <begin position="33"/>
        <end position="57"/>
    </location>
</feature>
<sequence>MDPDLQRRKGDHTAMNVTEDAVSRRLSASHKTYFYFTTASLTVCLVFALATIMVLIVQRKVSHIQLFSLVLLFFPLSEKNDLEVVFTALQNASFKKAAAYMKVNSPKLKWTDDVLQNIMYNGKGDLVIQTPGWYLVYCKLQFHVTNFSSNPTDLQLDLLINNSTNRQTLNTPCPSSNHIYQALSTLQLLKLRANDFISVKTCQYKYLDLSFLPNDSVLAVLRYSD</sequence>
<dbReference type="GO" id="GO:0043374">
    <property type="term" value="P:CD8-positive, alpha-beta T cell differentiation"/>
    <property type="evidence" value="ECO:0007669"/>
    <property type="project" value="TreeGrafter"/>
</dbReference>
<keyword evidence="2" id="KW-0812">Transmembrane</keyword>
<dbReference type="InterPro" id="IPR008983">
    <property type="entry name" value="Tumour_necrosis_fac-like_dom"/>
</dbReference>
<keyword evidence="5" id="KW-1185">Reference proteome</keyword>
<keyword evidence="2" id="KW-1133">Transmembrane helix</keyword>
<dbReference type="SMART" id="SM00207">
    <property type="entry name" value="TNF"/>
    <property type="match status" value="1"/>
</dbReference>
<evidence type="ECO:0000313" key="4">
    <source>
        <dbReference type="Ensembl" id="ENSPCEP00000022753.1"/>
    </source>
</evidence>
<protein>
    <submittedName>
        <fullName evidence="4">TNF superfamily member 8</fullName>
    </submittedName>
</protein>
<dbReference type="PANTHER" id="PTHR32163:SF1">
    <property type="entry name" value="TUMOR NECROSIS FACTOR LIGAND SUPERFAMILY MEMBER 8"/>
    <property type="match status" value="1"/>
</dbReference>
<name>A0A8C8SPQ3_9SAUR</name>
<dbReference type="PANTHER" id="PTHR32163">
    <property type="entry name" value="TUMOR NECROSIS FACTOR LIGAND SUPERFAMILY MEMBER 8"/>
    <property type="match status" value="1"/>
</dbReference>
<proteinExistence type="inferred from homology"/>